<gene>
    <name evidence="1" type="ORF">TU35_005530</name>
</gene>
<organism evidence="1 2">
    <name type="scientific">Thermoproteus sp. AZ2</name>
    <dbReference type="NCBI Taxonomy" id="1609232"/>
    <lineage>
        <taxon>Archaea</taxon>
        <taxon>Thermoproteota</taxon>
        <taxon>Thermoprotei</taxon>
        <taxon>Thermoproteales</taxon>
        <taxon>Thermoproteaceae</taxon>
        <taxon>Thermoproteus</taxon>
    </lineage>
</organism>
<protein>
    <submittedName>
        <fullName evidence="1">50S ribosomal protein L13</fullName>
    </submittedName>
</protein>
<dbReference type="Proteomes" id="UP000033636">
    <property type="component" value="Unassembled WGS sequence"/>
</dbReference>
<evidence type="ECO:0000313" key="1">
    <source>
        <dbReference type="EMBL" id="MFB6490696.1"/>
    </source>
</evidence>
<reference evidence="1" key="1">
    <citation type="submission" date="2024-07" db="EMBL/GenBank/DDBJ databases">
        <title>Metagenome and Metagenome-Assembled Genomes of Archaea from a hot spring from the geothermal field of Los Azufres, Mexico.</title>
        <authorList>
            <person name="Marin-Paredes R."/>
            <person name="Martinez-Romero E."/>
            <person name="Servin-Garciduenas L.E."/>
        </authorList>
    </citation>
    <scope>NUCLEOTIDE SEQUENCE</scope>
</reference>
<evidence type="ECO:0000313" key="2">
    <source>
        <dbReference type="Proteomes" id="UP000033636"/>
    </source>
</evidence>
<comment type="caution">
    <text evidence="1">The sequence shown here is derived from an EMBL/GenBank/DDBJ whole genome shotgun (WGS) entry which is preliminary data.</text>
</comment>
<dbReference type="EMBL" id="JZWT02000012">
    <property type="protein sequence ID" value="MFB6490696.1"/>
    <property type="molecule type" value="Genomic_DNA"/>
</dbReference>
<accession>A0ACC6V1R5</accession>
<proteinExistence type="predicted"/>
<keyword evidence="1" id="KW-0689">Ribosomal protein</keyword>
<sequence>MSKPLPPFNEIDKGVVVIDATNHVAGRLASAVARLLRARGDIRVYIINAEKAVITGDRKMVLGWYARKVSEWRTHYNPEKVGPKVPRRPDRILKRIIRGMLDYKEGEGRSALKRLRVYMSTPAVALPKERYYVPEALLRPKPMYKYVALEELWRHIDPAAWRKWSEAQQLLQKINRPQK</sequence>
<keyword evidence="1" id="KW-0687">Ribonucleoprotein</keyword>
<name>A0ACC6V1R5_9CREN</name>